<evidence type="ECO:0000313" key="2">
    <source>
        <dbReference type="Proteomes" id="UP000248314"/>
    </source>
</evidence>
<name>A0A318I3B1_9BACT</name>
<dbReference type="RefSeq" id="WP_025816444.1">
    <property type="nucleotide sequence ID" value="NZ_BAIZ01000025.1"/>
</dbReference>
<organism evidence="1 2">
    <name type="scientific">Hoylesella shahii DSM 15611 = JCM 12083</name>
    <dbReference type="NCBI Taxonomy" id="1122991"/>
    <lineage>
        <taxon>Bacteria</taxon>
        <taxon>Pseudomonadati</taxon>
        <taxon>Bacteroidota</taxon>
        <taxon>Bacteroidia</taxon>
        <taxon>Bacteroidales</taxon>
        <taxon>Prevotellaceae</taxon>
        <taxon>Hoylesella</taxon>
    </lineage>
</organism>
<dbReference type="EMBL" id="QJJX01000005">
    <property type="protein sequence ID" value="PXX23640.1"/>
    <property type="molecule type" value="Genomic_DNA"/>
</dbReference>
<reference evidence="1 2" key="1">
    <citation type="submission" date="2018-05" db="EMBL/GenBank/DDBJ databases">
        <title>Genomic Encyclopedia of Type Strains, Phase I: the one thousand microbial genomes (KMG-I) project.</title>
        <authorList>
            <person name="Kyrpides N."/>
        </authorList>
    </citation>
    <scope>NUCLEOTIDE SEQUENCE [LARGE SCALE GENOMIC DNA]</scope>
    <source>
        <strain evidence="1 2">DSM 15611</strain>
    </source>
</reference>
<dbReference type="STRING" id="1122991.GCA_000613445_01297"/>
<protein>
    <submittedName>
        <fullName evidence="1">Uncharacterized protein</fullName>
    </submittedName>
</protein>
<dbReference type="AlphaFoldDB" id="A0A318I3B1"/>
<dbReference type="Proteomes" id="UP000248314">
    <property type="component" value="Unassembled WGS sequence"/>
</dbReference>
<evidence type="ECO:0000313" key="1">
    <source>
        <dbReference type="EMBL" id="PXX23640.1"/>
    </source>
</evidence>
<proteinExistence type="predicted"/>
<keyword evidence="2" id="KW-1185">Reference proteome</keyword>
<sequence>MTEDIYKQKKEIIMLRFYSAMKAKCRRTAKARARDYAKLEAEYNGVDYEQIYNNLLQEQGL</sequence>
<comment type="caution">
    <text evidence="1">The sequence shown here is derived from an EMBL/GenBank/DDBJ whole genome shotgun (WGS) entry which is preliminary data.</text>
</comment>
<accession>A0A318I3B1</accession>
<gene>
    <name evidence="1" type="ORF">EJ73_00629</name>
</gene>